<evidence type="ECO:0008006" key="3">
    <source>
        <dbReference type="Google" id="ProtNLM"/>
    </source>
</evidence>
<proteinExistence type="predicted"/>
<gene>
    <name evidence="1" type="ORF">A9D01_02225</name>
</gene>
<accession>A0ABC8CIV1</accession>
<dbReference type="Proteomes" id="UP000231994">
    <property type="component" value="Chromosome"/>
</dbReference>
<reference evidence="1 2" key="1">
    <citation type="submission" date="2017-11" db="EMBL/GenBank/DDBJ databases">
        <title>Whole genome sequencing of cultured pathogen.</title>
        <authorList>
            <person name="Hoffmann M."/>
            <person name="Sanchez M."/>
            <person name="Timme R."/>
            <person name="Nudel K."/>
            <person name="Bry L."/>
        </authorList>
    </citation>
    <scope>NUCLEOTIDE SEQUENCE [LARGE SCALE GENOMIC DNA]</scope>
    <source>
        <strain evidence="1 2">216</strain>
    </source>
</reference>
<evidence type="ECO:0000313" key="2">
    <source>
        <dbReference type="Proteomes" id="UP000231994"/>
    </source>
</evidence>
<protein>
    <recommendedName>
        <fullName evidence="3">Secreted protein</fullName>
    </recommendedName>
</protein>
<sequence>MEVTEVKGEKMRGLKNGLVAAAAAFIAVAGGQAIAQAAPGVSVTQGQVVMTAEGASCTVGYVEGDRAWTAAHCGLSGQQVYNQFGQHVGTLRWFKPSGAAEHDLAYIQFAAGTYSGGNPKTGDGIRPVPAPGTDVCINGRLSGNDCAQAINGPRDFDGMNYANNIPKVNGDSGSGVYVPGQPGVVGIYQGGTVVSRNGQTAFFSNYARMPYANELAALPHKGFVARRPDIATPRNIVEVPGVELRKVGDQVEGLATTSSEGFGFDAIRGIANNYGIII</sequence>
<name>A0ABC8CIV1_CORST</name>
<dbReference type="RefSeq" id="WP_049145894.1">
    <property type="nucleotide sequence ID" value="NZ_JASNMG010000003.1"/>
</dbReference>
<evidence type="ECO:0000313" key="1">
    <source>
        <dbReference type="EMBL" id="ATZ07753.1"/>
    </source>
</evidence>
<dbReference type="EMBL" id="CP024932">
    <property type="protein sequence ID" value="ATZ07753.1"/>
    <property type="molecule type" value="Genomic_DNA"/>
</dbReference>
<dbReference type="AlphaFoldDB" id="A0ABC8CIV1"/>
<dbReference type="InterPro" id="IPR009003">
    <property type="entry name" value="Peptidase_S1_PA"/>
</dbReference>
<organism evidence="1 2">
    <name type="scientific">Corynebacterium striatum</name>
    <dbReference type="NCBI Taxonomy" id="43770"/>
    <lineage>
        <taxon>Bacteria</taxon>
        <taxon>Bacillati</taxon>
        <taxon>Actinomycetota</taxon>
        <taxon>Actinomycetes</taxon>
        <taxon>Mycobacteriales</taxon>
        <taxon>Corynebacteriaceae</taxon>
        <taxon>Corynebacterium</taxon>
    </lineage>
</organism>
<dbReference type="SUPFAM" id="SSF50494">
    <property type="entry name" value="Trypsin-like serine proteases"/>
    <property type="match status" value="1"/>
</dbReference>
<dbReference type="InterPro" id="IPR043504">
    <property type="entry name" value="Peptidase_S1_PA_chymotrypsin"/>
</dbReference>
<dbReference type="Gene3D" id="2.40.10.10">
    <property type="entry name" value="Trypsin-like serine proteases"/>
    <property type="match status" value="2"/>
</dbReference>